<comment type="caution">
    <text evidence="1">The sequence shown here is derived from an EMBL/GenBank/DDBJ whole genome shotgun (WGS) entry which is preliminary data.</text>
</comment>
<dbReference type="EMBL" id="QGKX02000095">
    <property type="protein sequence ID" value="KAF3574968.1"/>
    <property type="molecule type" value="Genomic_DNA"/>
</dbReference>
<evidence type="ECO:0000313" key="2">
    <source>
        <dbReference type="Proteomes" id="UP000712600"/>
    </source>
</evidence>
<organism evidence="1 2">
    <name type="scientific">Brassica cretica</name>
    <name type="common">Mustard</name>
    <dbReference type="NCBI Taxonomy" id="69181"/>
    <lineage>
        <taxon>Eukaryota</taxon>
        <taxon>Viridiplantae</taxon>
        <taxon>Streptophyta</taxon>
        <taxon>Embryophyta</taxon>
        <taxon>Tracheophyta</taxon>
        <taxon>Spermatophyta</taxon>
        <taxon>Magnoliopsida</taxon>
        <taxon>eudicotyledons</taxon>
        <taxon>Gunneridae</taxon>
        <taxon>Pentapetalae</taxon>
        <taxon>rosids</taxon>
        <taxon>malvids</taxon>
        <taxon>Brassicales</taxon>
        <taxon>Brassicaceae</taxon>
        <taxon>Brassiceae</taxon>
        <taxon>Brassica</taxon>
    </lineage>
</organism>
<sequence>MKLVLPATKYYHPKRPHLNRKFLVAQRLGGCCNLLINCWTTGTFNGKNTKKSTKPRDNLGTRSSVPLHHNSMTVFSPLKVPVVPRFMLQAGKLVDEMDGRWVDLIGKDEDQMERW</sequence>
<dbReference type="Proteomes" id="UP000712600">
    <property type="component" value="Unassembled WGS sequence"/>
</dbReference>
<evidence type="ECO:0000313" key="1">
    <source>
        <dbReference type="EMBL" id="KAF3574968.1"/>
    </source>
</evidence>
<reference evidence="1" key="1">
    <citation type="submission" date="2019-12" db="EMBL/GenBank/DDBJ databases">
        <title>Genome sequencing and annotation of Brassica cretica.</title>
        <authorList>
            <person name="Studholme D.J."/>
            <person name="Sarris P."/>
        </authorList>
    </citation>
    <scope>NUCLEOTIDE SEQUENCE</scope>
    <source>
        <strain evidence="1">PFS-109/04</strain>
        <tissue evidence="1">Leaf</tissue>
    </source>
</reference>
<name>A0A8S9RNL0_BRACR</name>
<dbReference type="AlphaFoldDB" id="A0A8S9RNL0"/>
<gene>
    <name evidence="1" type="ORF">F2Q69_00063588</name>
</gene>
<accession>A0A8S9RNL0</accession>
<protein>
    <submittedName>
        <fullName evidence="1">Uncharacterized protein</fullName>
    </submittedName>
</protein>
<proteinExistence type="predicted"/>